<keyword evidence="2 7" id="KW-0812">Transmembrane</keyword>
<feature type="transmembrane region" description="Helical" evidence="7">
    <location>
        <begin position="248"/>
        <end position="267"/>
    </location>
</feature>
<dbReference type="Pfam" id="PF20684">
    <property type="entry name" value="Fung_rhodopsin"/>
    <property type="match status" value="1"/>
</dbReference>
<evidence type="ECO:0000256" key="5">
    <source>
        <dbReference type="ARBA" id="ARBA00038359"/>
    </source>
</evidence>
<evidence type="ECO:0000256" key="4">
    <source>
        <dbReference type="ARBA" id="ARBA00023136"/>
    </source>
</evidence>
<dbReference type="InterPro" id="IPR052337">
    <property type="entry name" value="SAT4-like"/>
</dbReference>
<accession>A0A7C8MJB1</accession>
<proteinExistence type="inferred from homology"/>
<feature type="transmembrane region" description="Helical" evidence="7">
    <location>
        <begin position="165"/>
        <end position="192"/>
    </location>
</feature>
<name>A0A7C8MJB1_9PLEO</name>
<gene>
    <name evidence="9" type="ORF">BDV95DRAFT_603483</name>
</gene>
<dbReference type="Proteomes" id="UP000481861">
    <property type="component" value="Unassembled WGS sequence"/>
</dbReference>
<feature type="transmembrane region" description="Helical" evidence="7">
    <location>
        <begin position="204"/>
        <end position="228"/>
    </location>
</feature>
<comment type="caution">
    <text evidence="9">The sequence shown here is derived from an EMBL/GenBank/DDBJ whole genome shotgun (WGS) entry which is preliminary data.</text>
</comment>
<feature type="transmembrane region" description="Helical" evidence="7">
    <location>
        <begin position="126"/>
        <end position="145"/>
    </location>
</feature>
<protein>
    <recommendedName>
        <fullName evidence="8">Rhodopsin domain-containing protein</fullName>
    </recommendedName>
</protein>
<evidence type="ECO:0000256" key="3">
    <source>
        <dbReference type="ARBA" id="ARBA00022989"/>
    </source>
</evidence>
<feature type="transmembrane region" description="Helical" evidence="7">
    <location>
        <begin position="41"/>
        <end position="63"/>
    </location>
</feature>
<keyword evidence="3 7" id="KW-1133">Transmembrane helix</keyword>
<evidence type="ECO:0000256" key="2">
    <source>
        <dbReference type="ARBA" id="ARBA00022692"/>
    </source>
</evidence>
<dbReference type="PANTHER" id="PTHR33048">
    <property type="entry name" value="PTH11-LIKE INTEGRAL MEMBRANE PROTEIN (AFU_ORTHOLOGUE AFUA_5G11245)"/>
    <property type="match status" value="1"/>
</dbReference>
<comment type="subcellular location">
    <subcellularLocation>
        <location evidence="1">Membrane</location>
        <topology evidence="1">Multi-pass membrane protein</topology>
    </subcellularLocation>
</comment>
<keyword evidence="10" id="KW-1185">Reference proteome</keyword>
<keyword evidence="4 7" id="KW-0472">Membrane</keyword>
<evidence type="ECO:0000313" key="10">
    <source>
        <dbReference type="Proteomes" id="UP000481861"/>
    </source>
</evidence>
<reference evidence="9 10" key="1">
    <citation type="submission" date="2020-01" db="EMBL/GenBank/DDBJ databases">
        <authorList>
            <consortium name="DOE Joint Genome Institute"/>
            <person name="Haridas S."/>
            <person name="Albert R."/>
            <person name="Binder M."/>
            <person name="Bloem J."/>
            <person name="Labutti K."/>
            <person name="Salamov A."/>
            <person name="Andreopoulos B."/>
            <person name="Baker S.E."/>
            <person name="Barry K."/>
            <person name="Bills G."/>
            <person name="Bluhm B.H."/>
            <person name="Cannon C."/>
            <person name="Castanera R."/>
            <person name="Culley D.E."/>
            <person name="Daum C."/>
            <person name="Ezra D."/>
            <person name="Gonzalez J.B."/>
            <person name="Henrissat B."/>
            <person name="Kuo A."/>
            <person name="Liang C."/>
            <person name="Lipzen A."/>
            <person name="Lutzoni F."/>
            <person name="Magnuson J."/>
            <person name="Mondo S."/>
            <person name="Nolan M."/>
            <person name="Ohm R."/>
            <person name="Pangilinan J."/>
            <person name="Park H.-J.H."/>
            <person name="Ramirez L."/>
            <person name="Alfaro M."/>
            <person name="Sun H."/>
            <person name="Tritt A."/>
            <person name="Yoshinaga Y."/>
            <person name="Zwiers L.-H.L."/>
            <person name="Turgeon B.G."/>
            <person name="Goodwin S.B."/>
            <person name="Spatafora J.W."/>
            <person name="Crous P.W."/>
            <person name="Grigoriev I.V."/>
        </authorList>
    </citation>
    <scope>NUCLEOTIDE SEQUENCE [LARGE SCALE GENOMIC DNA]</scope>
    <source>
        <strain evidence="9 10">CBS 611.86</strain>
    </source>
</reference>
<evidence type="ECO:0000259" key="8">
    <source>
        <dbReference type="Pfam" id="PF20684"/>
    </source>
</evidence>
<evidence type="ECO:0000256" key="6">
    <source>
        <dbReference type="SAM" id="MobiDB-lite"/>
    </source>
</evidence>
<dbReference type="EMBL" id="JAADJZ010000005">
    <property type="protein sequence ID" value="KAF2874682.1"/>
    <property type="molecule type" value="Genomic_DNA"/>
</dbReference>
<dbReference type="AlphaFoldDB" id="A0A7C8MJB1"/>
<dbReference type="PANTHER" id="PTHR33048:SF47">
    <property type="entry name" value="INTEGRAL MEMBRANE PROTEIN-RELATED"/>
    <property type="match status" value="1"/>
</dbReference>
<evidence type="ECO:0000313" key="9">
    <source>
        <dbReference type="EMBL" id="KAF2874682.1"/>
    </source>
</evidence>
<dbReference type="OrthoDB" id="10017208at2759"/>
<sequence>MVELQVPILVVCALSVFIATFAIACRVLARVLTHKPWQANDWLMLGAYLATLGMLVNAMVFVFRDYYGVHTWDIPLEDRLRINRHPESRFILTTFTLSASVFCNLSITVLYMTLFPHRRFLIMCRVMLVLVAGYWLTFFIVQFFSCPRPKGPNRVAMAAKCAENIRTIWVSASVIGMLLDLANLLLPMPILWKLQMALKKKARLIVLFGLGFFIVGLTAVRICLYRKLDAQDWTYHTGRIILWSGAEPALGILAGCLPIMSPCFRFASNKLKSSFKSTGISSTKASSQPDQVHPPTIGAAKRFSIRGMGMSISATETNAGFSRIENDGYPLTTIGTQDGNRETDDCEKGNARHTEADMAVCATGPISETDRIRLERDVNVQDSPKQGPGNR</sequence>
<feature type="transmembrane region" description="Helical" evidence="7">
    <location>
        <begin position="90"/>
        <end position="114"/>
    </location>
</feature>
<feature type="compositionally biased region" description="Basic and acidic residues" evidence="6">
    <location>
        <begin position="368"/>
        <end position="379"/>
    </location>
</feature>
<organism evidence="9 10">
    <name type="scientific">Massariosphaeria phaeospora</name>
    <dbReference type="NCBI Taxonomy" id="100035"/>
    <lineage>
        <taxon>Eukaryota</taxon>
        <taxon>Fungi</taxon>
        <taxon>Dikarya</taxon>
        <taxon>Ascomycota</taxon>
        <taxon>Pezizomycotina</taxon>
        <taxon>Dothideomycetes</taxon>
        <taxon>Pleosporomycetidae</taxon>
        <taxon>Pleosporales</taxon>
        <taxon>Pleosporales incertae sedis</taxon>
        <taxon>Massariosphaeria</taxon>
    </lineage>
</organism>
<feature type="domain" description="Rhodopsin" evidence="8">
    <location>
        <begin position="26"/>
        <end position="265"/>
    </location>
</feature>
<comment type="similarity">
    <text evidence="5">Belongs to the SAT4 family.</text>
</comment>
<evidence type="ECO:0000256" key="7">
    <source>
        <dbReference type="SAM" id="Phobius"/>
    </source>
</evidence>
<feature type="transmembrane region" description="Helical" evidence="7">
    <location>
        <begin position="6"/>
        <end position="29"/>
    </location>
</feature>
<evidence type="ECO:0000256" key="1">
    <source>
        <dbReference type="ARBA" id="ARBA00004141"/>
    </source>
</evidence>
<dbReference type="GO" id="GO:0016020">
    <property type="term" value="C:membrane"/>
    <property type="evidence" value="ECO:0007669"/>
    <property type="project" value="UniProtKB-SubCell"/>
</dbReference>
<dbReference type="InterPro" id="IPR049326">
    <property type="entry name" value="Rhodopsin_dom_fungi"/>
</dbReference>
<feature type="region of interest" description="Disordered" evidence="6">
    <location>
        <begin position="365"/>
        <end position="391"/>
    </location>
</feature>